<accession>X1LIJ2</accession>
<sequence length="223" mass="25129">MWVVVRGWVKDGADLFEFASFGPHVHSIVFGAPEAHSCSDFVLAFDDKNGVPQQLATAKDTVGFVRYLLSHAGVLMDFTTSEDDPHEREHRRKTHAIRSFGCLHHIDPEKLLPPAEYEALAKEIAELLNMEWVDGELRYPASSRDIGTSDKDIEWLPIFKLGQHLADDSIYKSLSPTQRDFWDNVVLFMGLNGHSPNTSDLEPPSDVAVFETKPPPFTVVLWE</sequence>
<comment type="caution">
    <text evidence="1">The sequence shown here is derived from an EMBL/GenBank/DDBJ whole genome shotgun (WGS) entry which is preliminary data.</text>
</comment>
<protein>
    <submittedName>
        <fullName evidence="1">Uncharacterized protein</fullName>
    </submittedName>
</protein>
<name>X1LIJ2_9ZZZZ</name>
<organism evidence="1">
    <name type="scientific">marine sediment metagenome</name>
    <dbReference type="NCBI Taxonomy" id="412755"/>
    <lineage>
        <taxon>unclassified sequences</taxon>
        <taxon>metagenomes</taxon>
        <taxon>ecological metagenomes</taxon>
    </lineage>
</organism>
<dbReference type="AlphaFoldDB" id="X1LIJ2"/>
<gene>
    <name evidence="1" type="ORF">S06H3_03757</name>
</gene>
<dbReference type="EMBL" id="BARV01001256">
    <property type="protein sequence ID" value="GAH93948.1"/>
    <property type="molecule type" value="Genomic_DNA"/>
</dbReference>
<reference evidence="1" key="1">
    <citation type="journal article" date="2014" name="Front. Microbiol.">
        <title>High frequency of phylogenetically diverse reductive dehalogenase-homologous genes in deep subseafloor sedimentary metagenomes.</title>
        <authorList>
            <person name="Kawai M."/>
            <person name="Futagami T."/>
            <person name="Toyoda A."/>
            <person name="Takaki Y."/>
            <person name="Nishi S."/>
            <person name="Hori S."/>
            <person name="Arai W."/>
            <person name="Tsubouchi T."/>
            <person name="Morono Y."/>
            <person name="Uchiyama I."/>
            <person name="Ito T."/>
            <person name="Fujiyama A."/>
            <person name="Inagaki F."/>
            <person name="Takami H."/>
        </authorList>
    </citation>
    <scope>NUCLEOTIDE SEQUENCE</scope>
    <source>
        <strain evidence="1">Expedition CK06-06</strain>
    </source>
</reference>
<proteinExistence type="predicted"/>
<evidence type="ECO:0000313" key="1">
    <source>
        <dbReference type="EMBL" id="GAH93948.1"/>
    </source>
</evidence>